<proteinExistence type="predicted"/>
<evidence type="ECO:0000313" key="10">
    <source>
        <dbReference type="Proteomes" id="UP000664857"/>
    </source>
</evidence>
<keyword evidence="4" id="KW-0572">Peptidoglycan-anchor</keyword>
<evidence type="ECO:0000256" key="7">
    <source>
        <dbReference type="SAM" id="SignalP"/>
    </source>
</evidence>
<evidence type="ECO:0000256" key="6">
    <source>
        <dbReference type="SAM" id="Phobius"/>
    </source>
</evidence>
<feature type="chain" id="PRO_5046738434" evidence="7">
    <location>
        <begin position="28"/>
        <end position="121"/>
    </location>
</feature>
<keyword evidence="3 7" id="KW-0732">Signal</keyword>
<feature type="signal peptide" evidence="7">
    <location>
        <begin position="1"/>
        <end position="27"/>
    </location>
</feature>
<dbReference type="NCBIfam" id="TIGR01167">
    <property type="entry name" value="LPXTG_anchor"/>
    <property type="match status" value="1"/>
</dbReference>
<reference evidence="9 10" key="1">
    <citation type="submission" date="2021-03" db="EMBL/GenBank/DDBJ databases">
        <title>Enterococcal diversity collection.</title>
        <authorList>
            <person name="Gilmore M.S."/>
            <person name="Schwartzman J."/>
            <person name="Van Tyne D."/>
            <person name="Martin M."/>
            <person name="Earl A.M."/>
            <person name="Manson A.L."/>
            <person name="Straub T."/>
            <person name="Salamzade R."/>
            <person name="Saavedra J."/>
            <person name="Lebreton F."/>
            <person name="Prichula J."/>
            <person name="Schaufler K."/>
            <person name="Gaca A."/>
            <person name="Sgardioli B."/>
            <person name="Wagenaar J."/>
            <person name="Strong T."/>
        </authorList>
    </citation>
    <scope>NUCLEOTIDE SEQUENCE [LARGE SCALE GENOMIC DNA]</scope>
    <source>
        <strain evidence="9 10">DIV0080</strain>
    </source>
</reference>
<dbReference type="InterPro" id="IPR019931">
    <property type="entry name" value="LPXTG_anchor"/>
</dbReference>
<evidence type="ECO:0000259" key="8">
    <source>
        <dbReference type="PROSITE" id="PS50847"/>
    </source>
</evidence>
<feature type="domain" description="Gram-positive cocci surface proteins LPxTG" evidence="8">
    <location>
        <begin position="86"/>
        <end position="121"/>
    </location>
</feature>
<evidence type="ECO:0000313" key="9">
    <source>
        <dbReference type="EMBL" id="MBO0477593.1"/>
    </source>
</evidence>
<keyword evidence="2" id="KW-0964">Secreted</keyword>
<dbReference type="PROSITE" id="PS50847">
    <property type="entry name" value="GRAM_POS_ANCHORING"/>
    <property type="match status" value="1"/>
</dbReference>
<feature type="region of interest" description="Disordered" evidence="5">
    <location>
        <begin position="32"/>
        <end position="90"/>
    </location>
</feature>
<evidence type="ECO:0000256" key="3">
    <source>
        <dbReference type="ARBA" id="ARBA00022729"/>
    </source>
</evidence>
<dbReference type="EMBL" id="JAFLVX010000029">
    <property type="protein sequence ID" value="MBO0477593.1"/>
    <property type="molecule type" value="Genomic_DNA"/>
</dbReference>
<feature type="compositionally biased region" description="Polar residues" evidence="5">
    <location>
        <begin position="32"/>
        <end position="44"/>
    </location>
</feature>
<evidence type="ECO:0000256" key="5">
    <source>
        <dbReference type="SAM" id="MobiDB-lite"/>
    </source>
</evidence>
<name>A0ABS3HV21_9ENTE</name>
<sequence>MRKIRTHYLFLGLLLFMVLGKTTSVSANEAMTNVNGESQGQMRVTGTLVPPKTSESEEEVPNKEEPKSPTPTKESTQKTVIPVSQLPKTGESMNPFIGLVGLLTVFITGQLAIRFNKKEEI</sequence>
<keyword evidence="6" id="KW-1133">Transmembrane helix</keyword>
<accession>A0ABS3HV21</accession>
<protein>
    <submittedName>
        <fullName evidence="9">LPXTG cell wall anchor domain-containing protein</fullName>
    </submittedName>
</protein>
<evidence type="ECO:0000256" key="4">
    <source>
        <dbReference type="ARBA" id="ARBA00023088"/>
    </source>
</evidence>
<keyword evidence="10" id="KW-1185">Reference proteome</keyword>
<keyword evidence="6" id="KW-0472">Membrane</keyword>
<evidence type="ECO:0000256" key="2">
    <source>
        <dbReference type="ARBA" id="ARBA00022525"/>
    </source>
</evidence>
<feature type="compositionally biased region" description="Polar residues" evidence="5">
    <location>
        <begin position="70"/>
        <end position="79"/>
    </location>
</feature>
<keyword evidence="6" id="KW-0812">Transmembrane</keyword>
<gene>
    <name evidence="9" type="ORF">DOK76_10950</name>
</gene>
<comment type="caution">
    <text evidence="9">The sequence shown here is derived from an EMBL/GenBank/DDBJ whole genome shotgun (WGS) entry which is preliminary data.</text>
</comment>
<dbReference type="Proteomes" id="UP000664857">
    <property type="component" value="Unassembled WGS sequence"/>
</dbReference>
<dbReference type="Pfam" id="PF00746">
    <property type="entry name" value="Gram_pos_anchor"/>
    <property type="match status" value="1"/>
</dbReference>
<dbReference type="RefSeq" id="WP_206967720.1">
    <property type="nucleotide sequence ID" value="NZ_JAFLVX010000029.1"/>
</dbReference>
<feature type="transmembrane region" description="Helical" evidence="6">
    <location>
        <begin position="96"/>
        <end position="115"/>
    </location>
</feature>
<organism evidence="9 10">
    <name type="scientific">Candidatus Vagococcus giribetii</name>
    <dbReference type="NCBI Taxonomy" id="2230876"/>
    <lineage>
        <taxon>Bacteria</taxon>
        <taxon>Bacillati</taxon>
        <taxon>Bacillota</taxon>
        <taxon>Bacilli</taxon>
        <taxon>Lactobacillales</taxon>
        <taxon>Enterococcaceae</taxon>
        <taxon>Vagococcus</taxon>
    </lineage>
</organism>
<evidence type="ECO:0000256" key="1">
    <source>
        <dbReference type="ARBA" id="ARBA00022512"/>
    </source>
</evidence>
<keyword evidence="1" id="KW-0134">Cell wall</keyword>